<evidence type="ECO:0000256" key="2">
    <source>
        <dbReference type="ARBA" id="ARBA00022676"/>
    </source>
</evidence>
<evidence type="ECO:0000256" key="5">
    <source>
        <dbReference type="ARBA" id="ARBA00022723"/>
    </source>
</evidence>
<comment type="similarity">
    <text evidence="8">Belongs to the queuine tRNA-ribosyltransferase family.</text>
</comment>
<dbReference type="InterPro" id="IPR036511">
    <property type="entry name" value="TGT-like_sf"/>
</dbReference>
<feature type="binding site" evidence="8">
    <location>
        <position position="302"/>
    </location>
    <ligand>
        <name>Zn(2+)</name>
        <dbReference type="ChEBI" id="CHEBI:29105"/>
    </ligand>
</feature>
<feature type="binding site" evidence="8">
    <location>
        <position position="185"/>
    </location>
    <ligand>
        <name>substrate</name>
    </ligand>
</feature>
<evidence type="ECO:0000256" key="6">
    <source>
        <dbReference type="ARBA" id="ARBA00022785"/>
    </source>
</evidence>
<keyword evidence="8" id="KW-0862">Zinc</keyword>
<organism evidence="10 11">
    <name type="scientific">Stagnimonas aquatica</name>
    <dbReference type="NCBI Taxonomy" id="2689987"/>
    <lineage>
        <taxon>Bacteria</taxon>
        <taxon>Pseudomonadati</taxon>
        <taxon>Pseudomonadota</taxon>
        <taxon>Gammaproteobacteria</taxon>
        <taxon>Nevskiales</taxon>
        <taxon>Nevskiaceae</taxon>
        <taxon>Stagnimonas</taxon>
    </lineage>
</organism>
<comment type="cofactor">
    <cofactor evidence="8">
        <name>Zn(2+)</name>
        <dbReference type="ChEBI" id="CHEBI:29105"/>
    </cofactor>
    <text evidence="8">Binds 1 zinc ion per subunit.</text>
</comment>
<keyword evidence="5 8" id="KW-0479">Metal-binding</keyword>
<gene>
    <name evidence="8" type="primary">tgt</name>
    <name evidence="10" type="ORF">ED208_04640</name>
</gene>
<comment type="catalytic activity">
    <reaction evidence="7 8">
        <text>7-aminomethyl-7-carbaguanine + guanosine(34) in tRNA = 7-aminomethyl-7-carbaguanosine(34) in tRNA + guanine</text>
        <dbReference type="Rhea" id="RHEA:24104"/>
        <dbReference type="Rhea" id="RHEA-COMP:10341"/>
        <dbReference type="Rhea" id="RHEA-COMP:10342"/>
        <dbReference type="ChEBI" id="CHEBI:16235"/>
        <dbReference type="ChEBI" id="CHEBI:58703"/>
        <dbReference type="ChEBI" id="CHEBI:74269"/>
        <dbReference type="ChEBI" id="CHEBI:82833"/>
        <dbReference type="EC" id="2.4.2.29"/>
    </reaction>
</comment>
<dbReference type="GO" id="GO:0008479">
    <property type="term" value="F:tRNA-guanosine(34) queuine transglycosylase activity"/>
    <property type="evidence" value="ECO:0007669"/>
    <property type="project" value="UniProtKB-UniRule"/>
</dbReference>
<feature type="binding site" evidence="8">
    <location>
        <position position="143"/>
    </location>
    <ligand>
        <name>substrate</name>
    </ligand>
</feature>
<evidence type="ECO:0000259" key="9">
    <source>
        <dbReference type="Pfam" id="PF01702"/>
    </source>
</evidence>
<keyword evidence="11" id="KW-1185">Reference proteome</keyword>
<dbReference type="HAMAP" id="MF_00168">
    <property type="entry name" value="Q_tRNA_Tgt"/>
    <property type="match status" value="1"/>
</dbReference>
<evidence type="ECO:0000256" key="8">
    <source>
        <dbReference type="HAMAP-Rule" id="MF_00168"/>
    </source>
</evidence>
<dbReference type="Pfam" id="PF01702">
    <property type="entry name" value="TGT"/>
    <property type="match status" value="1"/>
</dbReference>
<proteinExistence type="inferred from homology"/>
<feature type="active site" description="Proton acceptor" evidence="8">
    <location>
        <position position="89"/>
    </location>
</feature>
<feature type="binding site" evidence="8">
    <location>
        <position position="300"/>
    </location>
    <ligand>
        <name>Zn(2+)</name>
        <dbReference type="ChEBI" id="CHEBI:29105"/>
    </ligand>
</feature>
<dbReference type="GO" id="GO:0046872">
    <property type="term" value="F:metal ion binding"/>
    <property type="evidence" value="ECO:0007669"/>
    <property type="project" value="UniProtKB-KW"/>
</dbReference>
<evidence type="ECO:0000313" key="10">
    <source>
        <dbReference type="EMBL" id="ROH91679.1"/>
    </source>
</evidence>
<comment type="function">
    <text evidence="8">Catalyzes the base-exchange of a guanine (G) residue with the queuine precursor 7-aminomethyl-7-deazaguanine (PreQ1) at position 34 (anticodon wobble position) in tRNAs with GU(N) anticodons (tRNA-Asp, -Asn, -His and -Tyr). Catalysis occurs through a double-displacement mechanism. The nucleophile active site attacks the C1' of nucleotide 34 to detach the guanine base from the RNA, forming a covalent enzyme-RNA intermediate. The proton acceptor active site deprotonates the incoming PreQ1, allowing a nucleophilic attack on the C1' of the ribose to form the product. After dissociation, two additional enzymatic reactions on the tRNA convert PreQ1 to queuine (Q), resulting in the hypermodified nucleoside queuosine (7-(((4,5-cis-dihydroxy-2-cyclopenten-1-yl)amino)methyl)-7-deazaguanosine).</text>
</comment>
<keyword evidence="4 8" id="KW-0819">tRNA processing</keyword>
<dbReference type="PANTHER" id="PTHR46499">
    <property type="entry name" value="QUEUINE TRNA-RIBOSYLTRANSFERASE"/>
    <property type="match status" value="1"/>
</dbReference>
<protein>
    <recommendedName>
        <fullName evidence="8">Queuine tRNA-ribosyltransferase</fullName>
        <ecNumber evidence="8">2.4.2.29</ecNumber>
    </recommendedName>
    <alternativeName>
        <fullName evidence="8">Guanine insertion enzyme</fullName>
    </alternativeName>
    <alternativeName>
        <fullName evidence="8">tRNA-guanine transglycosylase</fullName>
    </alternativeName>
</protein>
<dbReference type="EC" id="2.4.2.29" evidence="8"/>
<dbReference type="FunCoup" id="A0A3N0VFY8">
    <property type="interactions" value="587"/>
</dbReference>
<dbReference type="NCBIfam" id="TIGR00449">
    <property type="entry name" value="tgt_general"/>
    <property type="match status" value="1"/>
</dbReference>
<feature type="active site" description="Nucleophile" evidence="8">
    <location>
        <position position="262"/>
    </location>
</feature>
<keyword evidence="3 8" id="KW-0808">Transferase</keyword>
<accession>A0A3N0VFY8</accession>
<name>A0A3N0VFY8_9GAMM</name>
<dbReference type="SUPFAM" id="SSF51713">
    <property type="entry name" value="tRNA-guanine transglycosylase"/>
    <property type="match status" value="1"/>
</dbReference>
<comment type="pathway">
    <text evidence="1 8">tRNA modification; tRNA-queuosine biosynthesis.</text>
</comment>
<feature type="binding site" evidence="8">
    <location>
        <position position="331"/>
    </location>
    <ligand>
        <name>Zn(2+)</name>
        <dbReference type="ChEBI" id="CHEBI:29105"/>
    </ligand>
</feature>
<feature type="region of interest" description="RNA binding; important for wobble base 34 recognition" evidence="8">
    <location>
        <begin position="267"/>
        <end position="271"/>
    </location>
</feature>
<reference evidence="10 11" key="1">
    <citation type="submission" date="2018-10" db="EMBL/GenBank/DDBJ databases">
        <authorList>
            <person name="Chen W.-M."/>
        </authorList>
    </citation>
    <scope>NUCLEOTIDE SEQUENCE [LARGE SCALE GENOMIC DNA]</scope>
    <source>
        <strain evidence="10 11">THS-13</strain>
    </source>
</reference>
<dbReference type="InterPro" id="IPR050076">
    <property type="entry name" value="ArchSynthase1/Queuine_TRR"/>
</dbReference>
<keyword evidence="2 8" id="KW-0328">Glycosyltransferase</keyword>
<dbReference type="PANTHER" id="PTHR46499:SF1">
    <property type="entry name" value="QUEUINE TRNA-RIBOSYLTRANSFERASE"/>
    <property type="match status" value="1"/>
</dbReference>
<dbReference type="RefSeq" id="WP_123210723.1">
    <property type="nucleotide sequence ID" value="NZ_RJVO01000002.1"/>
</dbReference>
<dbReference type="UniPathway" id="UPA00392"/>
<evidence type="ECO:0000313" key="11">
    <source>
        <dbReference type="Proteomes" id="UP000282106"/>
    </source>
</evidence>
<feature type="binding site" evidence="8">
    <location>
        <begin position="89"/>
        <end position="93"/>
    </location>
    <ligand>
        <name>substrate</name>
    </ligand>
</feature>
<sequence length="380" mass="42057">MRFELLKTDGLARRGRLQLQHGVVETPIFMPVGTYGTVKALTPEELRAAGAQIILGNTFHLWLRPGVEVMGKFGGLHGFMNWNGPILTDSGGFQVWSLSELRKLTEEGVHFASPVNGDKVFLSPEKSIEIQHALNSDIVMQFDECTPYPATAEQARKSMELSARWAARCKTTHAGNPNALFGIVQGGMHVELRRESLQRLEQIGFDGYAVGGLSVGEPEEERLKVLDAIGPALPAAHPHYLMGVGTPRDLVQAVARGIDMFDCVMPTRNARNGHLFTSEGVIKIRNAKHRDDTGPLDPKCQCNTCQNYSRAYLYHLDKCNEILGARLNTVHNVHYYLDLMRRIREAIDEGRYASFAAEFLAGPEGAPARSKQTPEAKPEV</sequence>
<evidence type="ECO:0000256" key="3">
    <source>
        <dbReference type="ARBA" id="ARBA00022679"/>
    </source>
</evidence>
<dbReference type="Gene3D" id="3.20.20.105">
    <property type="entry name" value="Queuine tRNA-ribosyltransferase-like"/>
    <property type="match status" value="1"/>
</dbReference>
<dbReference type="EMBL" id="RJVO01000002">
    <property type="protein sequence ID" value="ROH91679.1"/>
    <property type="molecule type" value="Genomic_DNA"/>
</dbReference>
<dbReference type="GO" id="GO:0005829">
    <property type="term" value="C:cytosol"/>
    <property type="evidence" value="ECO:0007669"/>
    <property type="project" value="TreeGrafter"/>
</dbReference>
<dbReference type="InterPro" id="IPR002616">
    <property type="entry name" value="tRNA_ribo_trans-like"/>
</dbReference>
<comment type="caution">
    <text evidence="10">The sequence shown here is derived from an EMBL/GenBank/DDBJ whole genome shotgun (WGS) entry which is preliminary data.</text>
</comment>
<comment type="subunit">
    <text evidence="8">Homodimer. Within each dimer, one monomer is responsible for RNA recognition and catalysis, while the other monomer binds to the replacement base PreQ1.</text>
</comment>
<dbReference type="InterPro" id="IPR004803">
    <property type="entry name" value="TGT"/>
</dbReference>
<feature type="binding site" evidence="8">
    <location>
        <position position="212"/>
    </location>
    <ligand>
        <name>substrate</name>
    </ligand>
</feature>
<feature type="region of interest" description="RNA binding" evidence="8">
    <location>
        <begin position="243"/>
        <end position="249"/>
    </location>
</feature>
<keyword evidence="6 8" id="KW-0671">Queuosine biosynthesis</keyword>
<dbReference type="NCBIfam" id="TIGR00430">
    <property type="entry name" value="Q_tRNA_tgt"/>
    <property type="match status" value="1"/>
</dbReference>
<feature type="domain" description="tRNA-guanine(15) transglycosylase-like" evidence="9">
    <location>
        <begin position="10"/>
        <end position="361"/>
    </location>
</feature>
<dbReference type="InParanoid" id="A0A3N0VFY8"/>
<dbReference type="AlphaFoldDB" id="A0A3N0VFY8"/>
<dbReference type="Proteomes" id="UP000282106">
    <property type="component" value="Unassembled WGS sequence"/>
</dbReference>
<dbReference type="GO" id="GO:0008616">
    <property type="term" value="P:tRNA queuosine(34) biosynthetic process"/>
    <property type="evidence" value="ECO:0007669"/>
    <property type="project" value="UniProtKB-UniRule"/>
</dbReference>
<evidence type="ECO:0000256" key="7">
    <source>
        <dbReference type="ARBA" id="ARBA00050112"/>
    </source>
</evidence>
<feature type="binding site" evidence="8">
    <location>
        <position position="305"/>
    </location>
    <ligand>
        <name>Zn(2+)</name>
        <dbReference type="ChEBI" id="CHEBI:29105"/>
    </ligand>
</feature>
<evidence type="ECO:0000256" key="4">
    <source>
        <dbReference type="ARBA" id="ARBA00022694"/>
    </source>
</evidence>
<evidence type="ECO:0000256" key="1">
    <source>
        <dbReference type="ARBA" id="ARBA00004691"/>
    </source>
</evidence>
<dbReference type="FunFam" id="3.20.20.105:FF:000001">
    <property type="entry name" value="Queuine tRNA-ribosyltransferase"/>
    <property type="match status" value="1"/>
</dbReference>